<dbReference type="GO" id="GO:0004342">
    <property type="term" value="F:glucosamine-6-phosphate deaminase activity"/>
    <property type="evidence" value="ECO:0007669"/>
    <property type="project" value="UniProtKB-EC"/>
</dbReference>
<feature type="domain" description="Glucosamine/galactosamine-6-phosphate isomerase" evidence="2">
    <location>
        <begin position="25"/>
        <end position="248"/>
    </location>
</feature>
<dbReference type="Pfam" id="PF01182">
    <property type="entry name" value="Glucosamine_iso"/>
    <property type="match status" value="1"/>
</dbReference>
<dbReference type="SUPFAM" id="SSF102588">
    <property type="entry name" value="LmbE-like"/>
    <property type="match status" value="1"/>
</dbReference>
<dbReference type="InterPro" id="IPR004547">
    <property type="entry name" value="Glucosamine6P_isomerase"/>
</dbReference>
<keyword evidence="3" id="KW-0378">Hydrolase</keyword>
<evidence type="ECO:0000259" key="2">
    <source>
        <dbReference type="Pfam" id="PF01182"/>
    </source>
</evidence>
<dbReference type="InterPro" id="IPR024078">
    <property type="entry name" value="LmbE-like_dom_sf"/>
</dbReference>
<proteinExistence type="predicted"/>
<dbReference type="InterPro" id="IPR003737">
    <property type="entry name" value="GlcNAc_PI_deacetylase-related"/>
</dbReference>
<dbReference type="SUPFAM" id="SSF100950">
    <property type="entry name" value="NagB/RpiA/CoA transferase-like"/>
    <property type="match status" value="1"/>
</dbReference>
<dbReference type="InterPro" id="IPR006148">
    <property type="entry name" value="Glc/Gal-6P_isomerase"/>
</dbReference>
<sequence>MIKIKNSQDASSTMLERMPVAIKESEDVACKEVASDIARLIIEKQKKGKTAVLGLATGVTPIKIYQELVKKHREEGLSFHNVVTFNLDEYYPQSKTSELSYYYFMHHHLFDHIDIPAENINIPDGEIESDKIADYCKFYEEKIDAYGGIDIQILGIGRTGHIGFNEPGSRQESLTRLVKLHPVTIMDATREFIREEQVPRRAITMGIKTISKARKVYLLAWGEKKAPIIKEAIEGGISEEIPATFLQNHPNVSVMIDSDAALELTRIKTPWVVSVVEWDIDIAKSAVIWLGQKLKKPILKLTEEDYRKNGLGDLLAFAGDSQKLNVKIFDSLQHTITGWPGGKPNSDDTHRPERAQPAHKRVIIFSPHPDDDVISMGGTFRKLVKQGHEVHVAYQVSGNIAVFDDDARRYGEFMRDIAQQLGLASEEFKKIHDDVVNAIDSKGDSSKDTQLIRTVKGLIRKGEASAGARFIGLKDENIHFLNLPFYETGEARKNTLGKEDIDIIKNLLLEVKPHQVFAAGDLRDPHGTHKVCFDAIVMALKELKNEEWIKDCWLWMYRGAWHEWETDEIEMAIPLSPVDLMYKRKAIFKHQSQKDSPVFPGNDPREFWQRAEDRNRQTAQYFDQLGLTEYEAIEAFVRYHY</sequence>
<dbReference type="PANTHER" id="PTHR42892:SF1">
    <property type="entry name" value="GLUCOSAMINE-6-PHOSPHATE ISOMERASE"/>
    <property type="match status" value="1"/>
</dbReference>
<keyword evidence="4" id="KW-1185">Reference proteome</keyword>
<accession>A0ABT8L9R5</accession>
<dbReference type="Pfam" id="PF02585">
    <property type="entry name" value="PIG-L"/>
    <property type="match status" value="1"/>
</dbReference>
<dbReference type="CDD" id="cd01399">
    <property type="entry name" value="GlcN6P_deaminase"/>
    <property type="match status" value="1"/>
</dbReference>
<dbReference type="Proteomes" id="UP001172083">
    <property type="component" value="Unassembled WGS sequence"/>
</dbReference>
<organism evidence="3 4">
    <name type="scientific">Agaribacillus aureus</name>
    <dbReference type="NCBI Taxonomy" id="3051825"/>
    <lineage>
        <taxon>Bacteria</taxon>
        <taxon>Pseudomonadati</taxon>
        <taxon>Bacteroidota</taxon>
        <taxon>Cytophagia</taxon>
        <taxon>Cytophagales</taxon>
        <taxon>Splendidivirgaceae</taxon>
        <taxon>Agaribacillus</taxon>
    </lineage>
</organism>
<evidence type="ECO:0000313" key="4">
    <source>
        <dbReference type="Proteomes" id="UP001172083"/>
    </source>
</evidence>
<dbReference type="NCBIfam" id="NF002557">
    <property type="entry name" value="PRK02122.1"/>
    <property type="match status" value="1"/>
</dbReference>
<dbReference type="InterPro" id="IPR052960">
    <property type="entry name" value="GlcN6P_deaminase-like"/>
</dbReference>
<dbReference type="RefSeq" id="WP_346759827.1">
    <property type="nucleotide sequence ID" value="NZ_JAUJEB010000004.1"/>
</dbReference>
<name>A0ABT8L9R5_9BACT</name>
<reference evidence="3" key="1">
    <citation type="submission" date="2023-06" db="EMBL/GenBank/DDBJ databases">
        <title>Genomic of Agaribacillus aureum.</title>
        <authorList>
            <person name="Wang G."/>
        </authorList>
    </citation>
    <scope>NUCLEOTIDE SEQUENCE</scope>
    <source>
        <strain evidence="3">BMA12</strain>
    </source>
</reference>
<dbReference type="EMBL" id="JAUJEB010000004">
    <property type="protein sequence ID" value="MDN5214494.1"/>
    <property type="molecule type" value="Genomic_DNA"/>
</dbReference>
<dbReference type="Gene3D" id="3.40.50.10320">
    <property type="entry name" value="LmbE-like"/>
    <property type="match status" value="1"/>
</dbReference>
<dbReference type="Gene3D" id="3.40.50.1360">
    <property type="match status" value="1"/>
</dbReference>
<evidence type="ECO:0000313" key="3">
    <source>
        <dbReference type="EMBL" id="MDN5214494.1"/>
    </source>
</evidence>
<evidence type="ECO:0000256" key="1">
    <source>
        <dbReference type="NCBIfam" id="TIGR00502"/>
    </source>
</evidence>
<protein>
    <recommendedName>
        <fullName evidence="1">Glucosamine-6-phosphate deaminase</fullName>
        <ecNumber evidence="1">3.5.99.6</ecNumber>
    </recommendedName>
</protein>
<dbReference type="InterPro" id="IPR037171">
    <property type="entry name" value="NagB/RpiA_transferase-like"/>
</dbReference>
<gene>
    <name evidence="3" type="primary">nagB</name>
    <name evidence="3" type="ORF">QQ020_20605</name>
</gene>
<comment type="caution">
    <text evidence="3">The sequence shown here is derived from an EMBL/GenBank/DDBJ whole genome shotgun (WGS) entry which is preliminary data.</text>
</comment>
<dbReference type="PANTHER" id="PTHR42892">
    <property type="entry name" value="GLUCOSAMINE-6-PHOSPHATE DEAMINASE-LIKE PROTEIN BT_0258-RELATED"/>
    <property type="match status" value="1"/>
</dbReference>
<dbReference type="NCBIfam" id="TIGR00502">
    <property type="entry name" value="nagB"/>
    <property type="match status" value="1"/>
</dbReference>
<dbReference type="EC" id="3.5.99.6" evidence="1"/>